<name>A0ACC0EU34_9BASI</name>
<accession>A0ACC0EU34</accession>
<evidence type="ECO:0000313" key="2">
    <source>
        <dbReference type="Proteomes" id="UP001060170"/>
    </source>
</evidence>
<proteinExistence type="predicted"/>
<dbReference type="EMBL" id="CM045866">
    <property type="protein sequence ID" value="KAI7961140.1"/>
    <property type="molecule type" value="Genomic_DNA"/>
</dbReference>
<protein>
    <submittedName>
        <fullName evidence="1">Uncharacterized protein</fullName>
    </submittedName>
</protein>
<comment type="caution">
    <text evidence="1">The sequence shown here is derived from an EMBL/GenBank/DDBJ whole genome shotgun (WGS) entry which is preliminary data.</text>
</comment>
<gene>
    <name evidence="1" type="ORF">MJO28_001629</name>
</gene>
<organism evidence="1 2">
    <name type="scientific">Puccinia striiformis f. sp. tritici</name>
    <dbReference type="NCBI Taxonomy" id="168172"/>
    <lineage>
        <taxon>Eukaryota</taxon>
        <taxon>Fungi</taxon>
        <taxon>Dikarya</taxon>
        <taxon>Basidiomycota</taxon>
        <taxon>Pucciniomycotina</taxon>
        <taxon>Pucciniomycetes</taxon>
        <taxon>Pucciniales</taxon>
        <taxon>Pucciniaceae</taxon>
        <taxon>Puccinia</taxon>
    </lineage>
</organism>
<evidence type="ECO:0000313" key="1">
    <source>
        <dbReference type="EMBL" id="KAI7961140.1"/>
    </source>
</evidence>
<dbReference type="Proteomes" id="UP001060170">
    <property type="component" value="Chromosome 2"/>
</dbReference>
<reference evidence="1 2" key="3">
    <citation type="journal article" date="2022" name="Microbiol. Spectr.">
        <title>Folding features and dynamics of 3D genome architecture in plant fungal pathogens.</title>
        <authorList>
            <person name="Xia C."/>
        </authorList>
    </citation>
    <scope>NUCLEOTIDE SEQUENCE [LARGE SCALE GENOMIC DNA]</scope>
    <source>
        <strain evidence="1 2">93-210</strain>
    </source>
</reference>
<sequence>MPKIVSRSAISTSEDKQALHSTSRLVVNYCLCGEFILVIDKPLSLVPRRPIDGSYIIRNKEPKRSYKLNTELTKLPTLIRRENGFEKQYRHTCSRCNLVIGYEISSPTKGDWTYIFPGSLTETQSSVPPSALDLNPVATLKEQIERAQKLSDHPSENQAEVVQLDTILEDNSENPSVIAPSTTMK</sequence>
<keyword evidence="2" id="KW-1185">Reference proteome</keyword>
<reference evidence="2" key="1">
    <citation type="journal article" date="2018" name="BMC Genomics">
        <title>Genomic insights into host adaptation between the wheat stripe rust pathogen (Puccinia striiformis f. sp. tritici) and the barley stripe rust pathogen (Puccinia striiformis f. sp. hordei).</title>
        <authorList>
            <person name="Xia C."/>
            <person name="Wang M."/>
            <person name="Yin C."/>
            <person name="Cornejo O.E."/>
            <person name="Hulbert S.H."/>
            <person name="Chen X."/>
        </authorList>
    </citation>
    <scope>NUCLEOTIDE SEQUENCE [LARGE SCALE GENOMIC DNA]</scope>
    <source>
        <strain evidence="2">93-210</strain>
    </source>
</reference>
<reference evidence="2" key="2">
    <citation type="journal article" date="2018" name="Mol. Plant Microbe Interact.">
        <title>Genome sequence resources for the wheat stripe rust pathogen (Puccinia striiformis f. sp. tritici) and the barley stripe rust pathogen (Puccinia striiformis f. sp. hordei).</title>
        <authorList>
            <person name="Xia C."/>
            <person name="Wang M."/>
            <person name="Yin C."/>
            <person name="Cornejo O.E."/>
            <person name="Hulbert S.H."/>
            <person name="Chen X."/>
        </authorList>
    </citation>
    <scope>NUCLEOTIDE SEQUENCE [LARGE SCALE GENOMIC DNA]</scope>
    <source>
        <strain evidence="2">93-210</strain>
    </source>
</reference>